<dbReference type="InterPro" id="IPR010281">
    <property type="entry name" value="DUF885"/>
</dbReference>
<proteinExistence type="predicted"/>
<dbReference type="EMBL" id="CAEZVB010000123">
    <property type="protein sequence ID" value="CAB4632323.1"/>
    <property type="molecule type" value="Genomic_DNA"/>
</dbReference>
<evidence type="ECO:0000313" key="1">
    <source>
        <dbReference type="EMBL" id="CAB4632323.1"/>
    </source>
</evidence>
<dbReference type="Pfam" id="PF05960">
    <property type="entry name" value="DUF885"/>
    <property type="match status" value="1"/>
</dbReference>
<protein>
    <submittedName>
        <fullName evidence="1">Unannotated protein</fullName>
    </submittedName>
</protein>
<reference evidence="1" key="1">
    <citation type="submission" date="2020-05" db="EMBL/GenBank/DDBJ databases">
        <authorList>
            <person name="Chiriac C."/>
            <person name="Salcher M."/>
            <person name="Ghai R."/>
            <person name="Kavagutti S V."/>
        </authorList>
    </citation>
    <scope>NUCLEOTIDE SEQUENCE</scope>
</reference>
<organism evidence="1">
    <name type="scientific">freshwater metagenome</name>
    <dbReference type="NCBI Taxonomy" id="449393"/>
    <lineage>
        <taxon>unclassified sequences</taxon>
        <taxon>metagenomes</taxon>
        <taxon>ecological metagenomes</taxon>
    </lineage>
</organism>
<dbReference type="AlphaFoldDB" id="A0A6J6J734"/>
<accession>A0A6J6J734</accession>
<dbReference type="PANTHER" id="PTHR33361">
    <property type="entry name" value="GLR0591 PROTEIN"/>
    <property type="match status" value="1"/>
</dbReference>
<name>A0A6J6J734_9ZZZZ</name>
<gene>
    <name evidence="1" type="ORF">UFOPK1908_01542</name>
</gene>
<dbReference type="PANTHER" id="PTHR33361:SF15">
    <property type="entry name" value="DUF885 FAMILY LIPOPROTEIN"/>
    <property type="match status" value="1"/>
</dbReference>
<sequence>MGEHAYDQLLPDYTRSGREALAVALDELLTELDAVDDLELVLEDQVDLEILRAAITRSLFELREVKSVTWNPMVWNPGTGLHLLLSRDFAPIADRLVSVNARLEAIPRFLADAQAELGEMPRIHVETAIGQFHGTLALVQGEISELLGANSPIVLAAQASLTTFINWLQDQLAVANRDPRLGAHLYSAMLWHALDSDTQAGDLLAQANTYLIKTESALVEAAAKYLDEPATSPNLVARALDDVAAKYPVTNDNVLQQVSESLARTIAFLDEVPLVSMPITDVQVIEMPEIHRGVAVAYCDSPGPLEETDLPTFVAVAPTPASWDVERIDSFFREYNGVQLHDLTIHEAFPGHVLQLAHSRLAEKTTRVRAFGRSSVFIEGWAVYAEELMIDAGYLPVDDQRSAHALRLQQLKMQARMIINAILDVRVHTNDIDETEALDLMMRRGFQEEGEAVGKWRRALLTAGQLPTYFVGYLAVSEIAADLMVLHPQWSQCELHDFMLAHGSPAPRHLRTLLGL</sequence>